<proteinExistence type="predicted"/>
<protein>
    <submittedName>
        <fullName evidence="2">Uncharacterized protein</fullName>
    </submittedName>
</protein>
<accession>A0A7J7KK69</accession>
<dbReference type="EMBL" id="VXIV02000322">
    <property type="protein sequence ID" value="KAF6038979.1"/>
    <property type="molecule type" value="Genomic_DNA"/>
</dbReference>
<keyword evidence="3" id="KW-1185">Reference proteome</keyword>
<feature type="region of interest" description="Disordered" evidence="1">
    <location>
        <begin position="1"/>
        <end position="42"/>
    </location>
</feature>
<organism evidence="2 3">
    <name type="scientific">Bugula neritina</name>
    <name type="common">Brown bryozoan</name>
    <name type="synonym">Sertularia neritina</name>
    <dbReference type="NCBI Taxonomy" id="10212"/>
    <lineage>
        <taxon>Eukaryota</taxon>
        <taxon>Metazoa</taxon>
        <taxon>Spiralia</taxon>
        <taxon>Lophotrochozoa</taxon>
        <taxon>Bryozoa</taxon>
        <taxon>Gymnolaemata</taxon>
        <taxon>Cheilostomatida</taxon>
        <taxon>Flustrina</taxon>
        <taxon>Buguloidea</taxon>
        <taxon>Bugulidae</taxon>
        <taxon>Bugula</taxon>
    </lineage>
</organism>
<dbReference type="AlphaFoldDB" id="A0A7J7KK69"/>
<evidence type="ECO:0000256" key="1">
    <source>
        <dbReference type="SAM" id="MobiDB-lite"/>
    </source>
</evidence>
<comment type="caution">
    <text evidence="2">The sequence shown here is derived from an EMBL/GenBank/DDBJ whole genome shotgun (WGS) entry which is preliminary data.</text>
</comment>
<name>A0A7J7KK69_BUGNE</name>
<evidence type="ECO:0000313" key="2">
    <source>
        <dbReference type="EMBL" id="KAF6038979.1"/>
    </source>
</evidence>
<evidence type="ECO:0000313" key="3">
    <source>
        <dbReference type="Proteomes" id="UP000593567"/>
    </source>
</evidence>
<dbReference type="Proteomes" id="UP000593567">
    <property type="component" value="Unassembled WGS sequence"/>
</dbReference>
<feature type="compositionally biased region" description="Low complexity" evidence="1">
    <location>
        <begin position="12"/>
        <end position="25"/>
    </location>
</feature>
<reference evidence="2" key="1">
    <citation type="submission" date="2020-06" db="EMBL/GenBank/DDBJ databases">
        <title>Draft genome of Bugula neritina, a colonial animal packing powerful symbionts and potential medicines.</title>
        <authorList>
            <person name="Rayko M."/>
        </authorList>
    </citation>
    <scope>NUCLEOTIDE SEQUENCE [LARGE SCALE GENOMIC DNA]</scope>
    <source>
        <strain evidence="2">Kwan_BN1</strain>
    </source>
</reference>
<sequence length="70" mass="7464">MNVSNTDESVKSGSGRQSAGSQGSRPGTGGRGYKLQNIDESNPKGSVLEASFIRRKEQAWTLSLIHSLTV</sequence>
<gene>
    <name evidence="2" type="ORF">EB796_002722</name>
</gene>